<dbReference type="EMBL" id="CP035952">
    <property type="protein sequence ID" value="QBF28606.1"/>
    <property type="molecule type" value="Genomic_DNA"/>
</dbReference>
<dbReference type="AlphaFoldDB" id="A0A411MP69"/>
<dbReference type="RefSeq" id="WP_130266394.1">
    <property type="nucleotide sequence ID" value="NZ_CP035952.1"/>
</dbReference>
<keyword evidence="1" id="KW-0472">Membrane</keyword>
<protein>
    <submittedName>
        <fullName evidence="2">Uncharacterized protein</fullName>
    </submittedName>
</protein>
<keyword evidence="3" id="KW-1185">Reference proteome</keyword>
<proteinExistence type="predicted"/>
<dbReference type="KEGG" id="ptk:EXN22_24065"/>
<dbReference type="Proteomes" id="UP000291130">
    <property type="component" value="Chromosome"/>
</dbReference>
<sequence>MKGRIARTAVKIVGCVAVIVVCMVMLRDDRSTFMTLYFQESVTLNSGSDEIDPRYVQALQQIMAAQRIDTQKIDLVLDPDSRRALQVRFADDALNTRQRQDLQALFESFEPAREAARLSGRLRVDMRQARTLGLGVYDFGPASEEVVGLGEVSLPLYFSFLSNIDVQLRRNEQSTTQKPQADMICEANARLHATLPFEVTEFDVSGSDLRGEMKLRMASGEQIQAPAQLTFDDQQLLERLEMGGMRVRIQRPETVDRLVFEFGSMGTVRYQPYAYFIRSDPEAFDACRAVAYQSGRPFSFYLGEGVDRLLKVRFQPPG</sequence>
<name>A0A411MP69_9PSED</name>
<evidence type="ECO:0000313" key="3">
    <source>
        <dbReference type="Proteomes" id="UP000291130"/>
    </source>
</evidence>
<reference evidence="2 3" key="1">
    <citation type="submission" date="2019-02" db="EMBL/GenBank/DDBJ databases">
        <title>Complete genome sequence of Pseudomonas sp. SNU WT1 isolated from rainbow trout.</title>
        <authorList>
            <person name="Oh W.T."/>
            <person name="Park S.C."/>
        </authorList>
    </citation>
    <scope>NUCLEOTIDE SEQUENCE [LARGE SCALE GENOMIC DNA]</scope>
    <source>
        <strain evidence="2 3">SNU WT1</strain>
    </source>
</reference>
<evidence type="ECO:0000313" key="2">
    <source>
        <dbReference type="EMBL" id="QBF28606.1"/>
    </source>
</evidence>
<dbReference type="OrthoDB" id="7060267at2"/>
<organism evidence="2 3">
    <name type="scientific">Pseudomonas tructae</name>
    <dbReference type="NCBI Taxonomy" id="2518644"/>
    <lineage>
        <taxon>Bacteria</taxon>
        <taxon>Pseudomonadati</taxon>
        <taxon>Pseudomonadota</taxon>
        <taxon>Gammaproteobacteria</taxon>
        <taxon>Pseudomonadales</taxon>
        <taxon>Pseudomonadaceae</taxon>
        <taxon>Pseudomonas</taxon>
    </lineage>
</organism>
<keyword evidence="1" id="KW-0812">Transmembrane</keyword>
<evidence type="ECO:0000256" key="1">
    <source>
        <dbReference type="SAM" id="Phobius"/>
    </source>
</evidence>
<gene>
    <name evidence="2" type="ORF">EXN22_24065</name>
</gene>
<accession>A0A411MP69</accession>
<feature type="transmembrane region" description="Helical" evidence="1">
    <location>
        <begin position="9"/>
        <end position="26"/>
    </location>
</feature>
<keyword evidence="1" id="KW-1133">Transmembrane helix</keyword>